<dbReference type="Gene3D" id="3.40.50.300">
    <property type="entry name" value="P-loop containing nucleotide triphosphate hydrolases"/>
    <property type="match status" value="1"/>
</dbReference>
<sequence>MIDFFGVSDEADVFGQTVQLLDQQDFHLPPGRYALLSPVPEYKRLVIDLLAGIRPPKHGQIAITGSISWPLGRPSVMRGQVSGLDLITMVADLYGVDADQAGDFVSLLVSRPDLMDTPVDSWPPYVRSEFNFALGLVPDFDIYIIDAPVPFEQTRFTRMWKVLFEDRLVGKTLILSSYRPKNLLDYCDKGLVYTDGRFIIETDLEECIERYPARQAREELGFANNADSSKYSELDF</sequence>
<dbReference type="RefSeq" id="WP_277275248.1">
    <property type="nucleotide sequence ID" value="NZ_JAROCY010000002.1"/>
</dbReference>
<dbReference type="InterPro" id="IPR027417">
    <property type="entry name" value="P-loop_NTPase"/>
</dbReference>
<protein>
    <recommendedName>
        <fullName evidence="3">ATPase</fullName>
    </recommendedName>
</protein>
<reference evidence="1 2" key="1">
    <citation type="submission" date="2023-03" db="EMBL/GenBank/DDBJ databases">
        <title>Novosphingobium cyanobacteriorum sp. nov., isolated from a eutrophic reservoir during the Microcystis bloom period.</title>
        <authorList>
            <person name="Kang M."/>
            <person name="Le V."/>
            <person name="Ko S.-R."/>
            <person name="Lee S.-A."/>
            <person name="Ahn C.-Y."/>
        </authorList>
    </citation>
    <scope>NUCLEOTIDE SEQUENCE [LARGE SCALE GENOMIC DNA]</scope>
    <source>
        <strain evidence="1 2">HBC54</strain>
    </source>
</reference>
<evidence type="ECO:0000313" key="1">
    <source>
        <dbReference type="EMBL" id="MDF8332086.1"/>
    </source>
</evidence>
<evidence type="ECO:0000313" key="2">
    <source>
        <dbReference type="Proteomes" id="UP001222770"/>
    </source>
</evidence>
<proteinExistence type="predicted"/>
<organism evidence="1 2">
    <name type="scientific">Novosphingobium cyanobacteriorum</name>
    <dbReference type="NCBI Taxonomy" id="3024215"/>
    <lineage>
        <taxon>Bacteria</taxon>
        <taxon>Pseudomonadati</taxon>
        <taxon>Pseudomonadota</taxon>
        <taxon>Alphaproteobacteria</taxon>
        <taxon>Sphingomonadales</taxon>
        <taxon>Sphingomonadaceae</taxon>
        <taxon>Novosphingobium</taxon>
    </lineage>
</organism>
<dbReference type="SUPFAM" id="SSF52540">
    <property type="entry name" value="P-loop containing nucleoside triphosphate hydrolases"/>
    <property type="match status" value="1"/>
</dbReference>
<accession>A0ABT6CE47</accession>
<name>A0ABT6CE47_9SPHN</name>
<evidence type="ECO:0008006" key="3">
    <source>
        <dbReference type="Google" id="ProtNLM"/>
    </source>
</evidence>
<gene>
    <name evidence="1" type="ORF">POM99_02630</name>
</gene>
<keyword evidence="2" id="KW-1185">Reference proteome</keyword>
<comment type="caution">
    <text evidence="1">The sequence shown here is derived from an EMBL/GenBank/DDBJ whole genome shotgun (WGS) entry which is preliminary data.</text>
</comment>
<dbReference type="EMBL" id="JAROCY010000002">
    <property type="protein sequence ID" value="MDF8332086.1"/>
    <property type="molecule type" value="Genomic_DNA"/>
</dbReference>
<dbReference type="Proteomes" id="UP001222770">
    <property type="component" value="Unassembled WGS sequence"/>
</dbReference>